<organism evidence="2 3">
    <name type="scientific">Potamilus streckersoni</name>
    <dbReference type="NCBI Taxonomy" id="2493646"/>
    <lineage>
        <taxon>Eukaryota</taxon>
        <taxon>Metazoa</taxon>
        <taxon>Spiralia</taxon>
        <taxon>Lophotrochozoa</taxon>
        <taxon>Mollusca</taxon>
        <taxon>Bivalvia</taxon>
        <taxon>Autobranchia</taxon>
        <taxon>Heteroconchia</taxon>
        <taxon>Palaeoheterodonta</taxon>
        <taxon>Unionida</taxon>
        <taxon>Unionoidea</taxon>
        <taxon>Unionidae</taxon>
        <taxon>Ambleminae</taxon>
        <taxon>Lampsilini</taxon>
        <taxon>Potamilus</taxon>
    </lineage>
</organism>
<reference evidence="2" key="2">
    <citation type="journal article" date="2021" name="Genome Biol. Evol.">
        <title>Developing a high-quality reference genome for a parasitic bivalve with doubly uniparental inheritance (Bivalvia: Unionida).</title>
        <authorList>
            <person name="Smith C.H."/>
        </authorList>
    </citation>
    <scope>NUCLEOTIDE SEQUENCE</scope>
    <source>
        <strain evidence="2">CHS0354</strain>
        <tissue evidence="2">Mantle</tissue>
    </source>
</reference>
<keyword evidence="3" id="KW-1185">Reference proteome</keyword>
<proteinExistence type="predicted"/>
<accession>A0AAE0S1T7</accession>
<dbReference type="AlphaFoldDB" id="A0AAE0S1T7"/>
<gene>
    <name evidence="2" type="ORF">CHS0354_021398</name>
</gene>
<dbReference type="PROSITE" id="PS51233">
    <property type="entry name" value="VWFD"/>
    <property type="match status" value="1"/>
</dbReference>
<reference evidence="2" key="1">
    <citation type="journal article" date="2021" name="Genome Biol. Evol.">
        <title>A High-Quality Reference Genome for a Parasitic Bivalve with Doubly Uniparental Inheritance (Bivalvia: Unionida).</title>
        <authorList>
            <person name="Smith C.H."/>
        </authorList>
    </citation>
    <scope>NUCLEOTIDE SEQUENCE</scope>
    <source>
        <strain evidence="2">CHS0354</strain>
    </source>
</reference>
<evidence type="ECO:0000313" key="3">
    <source>
        <dbReference type="Proteomes" id="UP001195483"/>
    </source>
</evidence>
<reference evidence="2" key="3">
    <citation type="submission" date="2023-05" db="EMBL/GenBank/DDBJ databases">
        <authorList>
            <person name="Smith C.H."/>
        </authorList>
    </citation>
    <scope>NUCLEOTIDE SEQUENCE</scope>
    <source>
        <strain evidence="2">CHS0354</strain>
        <tissue evidence="2">Mantle</tissue>
    </source>
</reference>
<protein>
    <recommendedName>
        <fullName evidence="1">VWFD domain-containing protein</fullName>
    </recommendedName>
</protein>
<sequence>MTGIKSDFRNSNSYFVGVTVDHEILTLHEVDKEATVKLISTIPVVCKKRSDCEVGVQLSSNCEKLMVDKCALAIKPSDWNPSRGQAEVPIKMTLQEDNMVKNNQDCFIKMTPLPSGVGSEWTGATIPAVKLHTVDNVKPGLCSATGDPHITTFDDTRYA</sequence>
<feature type="domain" description="VWFD" evidence="1">
    <location>
        <begin position="140"/>
        <end position="159"/>
    </location>
</feature>
<name>A0AAE0S1T7_9BIVA</name>
<comment type="caution">
    <text evidence="2">The sequence shown here is derived from an EMBL/GenBank/DDBJ whole genome shotgun (WGS) entry which is preliminary data.</text>
</comment>
<dbReference type="InterPro" id="IPR001846">
    <property type="entry name" value="VWF_type-D"/>
</dbReference>
<evidence type="ECO:0000313" key="2">
    <source>
        <dbReference type="EMBL" id="KAK3583659.1"/>
    </source>
</evidence>
<dbReference type="EMBL" id="JAEAOA010001314">
    <property type="protein sequence ID" value="KAK3583659.1"/>
    <property type="molecule type" value="Genomic_DNA"/>
</dbReference>
<dbReference type="Proteomes" id="UP001195483">
    <property type="component" value="Unassembled WGS sequence"/>
</dbReference>
<evidence type="ECO:0000259" key="1">
    <source>
        <dbReference type="PROSITE" id="PS51233"/>
    </source>
</evidence>